<keyword evidence="3" id="KW-0645">Protease</keyword>
<dbReference type="PANTHER" id="PTHR37984">
    <property type="entry name" value="PROTEIN CBG26694"/>
    <property type="match status" value="1"/>
</dbReference>
<keyword evidence="8" id="KW-0378">Hydrolase</keyword>
<dbReference type="Gene3D" id="3.10.10.10">
    <property type="entry name" value="HIV Type 1 Reverse Transcriptase, subunit A, domain 1"/>
    <property type="match status" value="1"/>
</dbReference>
<dbReference type="AlphaFoldDB" id="A0AAW0P2I1"/>
<keyword evidence="10" id="KW-0511">Multifunctional enzyme</keyword>
<dbReference type="Pfam" id="PF00078">
    <property type="entry name" value="RVT_1"/>
    <property type="match status" value="1"/>
</dbReference>
<evidence type="ECO:0000256" key="5">
    <source>
        <dbReference type="ARBA" id="ARBA00022695"/>
    </source>
</evidence>
<evidence type="ECO:0000256" key="6">
    <source>
        <dbReference type="ARBA" id="ARBA00022722"/>
    </source>
</evidence>
<dbReference type="Pfam" id="PF17919">
    <property type="entry name" value="RT_RNaseH_2"/>
    <property type="match status" value="1"/>
</dbReference>
<dbReference type="InterPro" id="IPR000477">
    <property type="entry name" value="RT_dom"/>
</dbReference>
<reference evidence="14" key="1">
    <citation type="submission" date="2024-04" db="EMBL/GenBank/DDBJ databases">
        <title>Salinicola lusitanus LLJ914,a marine bacterium isolated from the Okinawa Trough.</title>
        <authorList>
            <person name="Li J."/>
        </authorList>
    </citation>
    <scope>NUCLEOTIDE SEQUENCE [LARGE SCALE GENOMIC DNA]</scope>
</reference>
<evidence type="ECO:0000256" key="2">
    <source>
        <dbReference type="ARBA" id="ARBA00012180"/>
    </source>
</evidence>
<sequence length="1143" mass="127413">MLLSWAMAEPAAVCAAGSGAFRRVKPEIYTTPDGKVIVEDELLNFLVIKLHTLTQDEVIMLVTNNFSSERIEESKKILFDVCPKTTLRNVAHKGPQKDINNVKACIKVLNECGGNIPRFVSYYLDDLPVVGFGSMDASALLSRVEQLSREVLTLSKTLQTQVNVCENLQMFTKTIDCRVAEIEQSQNRTVPEASTADSVLIGVEEARASVVPVGTPKQDNALADGEASKEWSTVVKEGRRVKMSGLDKSLPARVQVRKERRKVTGITGTCTGSSIQAVTTKRVSLFATRFDPVLEAATLHEYLTQRLNNKSVICKKISAAHSRYSSFHVTVDCNDIAVMYDPDLWPAGAYIRRYYEARRPGSTHDSGAQHSADFYGAGESTTDLDSKLIKGRISGGVAILWRKNYDCMVKVLRLGVDWAIGLEVVCNDGSQVTMMSQSLFRRCMGGMHVTNADDVPWLTLRAANGLQIPYVGYVTVNCEVGGVCITEKGIIIVEDSCLGADKGILDMNIIQQLWSSLTQGNHPGLAAFKTTLSLAEGKAWSKAFMECQKVVLGGPRPAFEGVAKLPRQPPVIIPPHTEMVLWMQVTETNTNCTVTIEPLPNSDTEWRVGRTLATFRDGKVPCRLCNPNPYSVEVPQRQPLAWVTEVNYTEIQEDQELVLNSIEPDVIEVAVRRVVGAVGTEDDVHSVISLQGDGLTEEQQTKMTTLLQRWKSVFSRHDEDFGRTGVVKHQIPTGMAPPSRERYRPVPPSLYPELRSLLKNMLESGVVRESSSPWAAPIVLVRKKDGSWRFCVDYRRLNAVTHKDAYPLPRIEESLTGLKAAKWYLDLASGYWQVEVEPADQEKTAFTTPFGLYEFERMPFGLCNAPATFQRLMQRCLGNMVNDFLLIYLDDVVVFSADFDSHLAHLEEVFRKLSDHGLKLQPRKCCLFQKSVTYLGHVISEAGYYQRFISGFSKIALPLNALTHGIAHEKTAPVTWSSDCQQAFDQLKKALINAPVLAYADFSLPFRLYTDASFEGLGAVLAQVQDGKERVIAYASRSLQPAERNDQNYSSFKLELLALKWAVTDKFKDYLYGAEFIVFTDNNPLVHLDTARLGAVEQRWVAQLANFNYTLKYRPGTQNRNRESRRLDPAPPTGTETSIPTDQ</sequence>
<protein>
    <recommendedName>
        <fullName evidence="2">ribonuclease H</fullName>
        <ecNumber evidence="2">3.1.26.4</ecNumber>
    </recommendedName>
</protein>
<feature type="compositionally biased region" description="Polar residues" evidence="11">
    <location>
        <begin position="1134"/>
        <end position="1143"/>
    </location>
</feature>
<comment type="similarity">
    <text evidence="1">Belongs to the beta type-B retroviral polymerase family. HERV class-II K(HML-2) pol subfamily.</text>
</comment>
<dbReference type="InterPro" id="IPR043502">
    <property type="entry name" value="DNA/RNA_pol_sf"/>
</dbReference>
<dbReference type="GO" id="GO:0006508">
    <property type="term" value="P:proteolysis"/>
    <property type="evidence" value="ECO:0007669"/>
    <property type="project" value="UniProtKB-KW"/>
</dbReference>
<dbReference type="InterPro" id="IPR043128">
    <property type="entry name" value="Rev_trsase/Diguanyl_cyclase"/>
</dbReference>
<name>A0AAW0P2I1_9GOBI</name>
<dbReference type="PROSITE" id="PS50878">
    <property type="entry name" value="RT_POL"/>
    <property type="match status" value="1"/>
</dbReference>
<dbReference type="InterPro" id="IPR050951">
    <property type="entry name" value="Retrovirus_Pol_polyprotein"/>
</dbReference>
<keyword evidence="14" id="KW-1185">Reference proteome</keyword>
<dbReference type="CDD" id="cd09274">
    <property type="entry name" value="RNase_HI_RT_Ty3"/>
    <property type="match status" value="1"/>
</dbReference>
<keyword evidence="7" id="KW-0255">Endonuclease</keyword>
<evidence type="ECO:0000256" key="9">
    <source>
        <dbReference type="ARBA" id="ARBA00022918"/>
    </source>
</evidence>
<evidence type="ECO:0000256" key="1">
    <source>
        <dbReference type="ARBA" id="ARBA00010879"/>
    </source>
</evidence>
<dbReference type="InterPro" id="IPR041577">
    <property type="entry name" value="RT_RNaseH_2"/>
</dbReference>
<evidence type="ECO:0000256" key="10">
    <source>
        <dbReference type="ARBA" id="ARBA00023268"/>
    </source>
</evidence>
<dbReference type="FunFam" id="3.10.20.370:FF:000001">
    <property type="entry name" value="Retrovirus-related Pol polyprotein from transposon 17.6-like protein"/>
    <property type="match status" value="1"/>
</dbReference>
<evidence type="ECO:0000259" key="12">
    <source>
        <dbReference type="PROSITE" id="PS50878"/>
    </source>
</evidence>
<gene>
    <name evidence="13" type="ORF">WMY93_011381</name>
</gene>
<organism evidence="13 14">
    <name type="scientific">Mugilogobius chulae</name>
    <name type="common">yellowstripe goby</name>
    <dbReference type="NCBI Taxonomy" id="88201"/>
    <lineage>
        <taxon>Eukaryota</taxon>
        <taxon>Metazoa</taxon>
        <taxon>Chordata</taxon>
        <taxon>Craniata</taxon>
        <taxon>Vertebrata</taxon>
        <taxon>Euteleostomi</taxon>
        <taxon>Actinopterygii</taxon>
        <taxon>Neopterygii</taxon>
        <taxon>Teleostei</taxon>
        <taxon>Neoteleostei</taxon>
        <taxon>Acanthomorphata</taxon>
        <taxon>Gobiaria</taxon>
        <taxon>Gobiiformes</taxon>
        <taxon>Gobioidei</taxon>
        <taxon>Gobiidae</taxon>
        <taxon>Gobionellinae</taxon>
        <taxon>Mugilogobius</taxon>
    </lineage>
</organism>
<keyword evidence="4" id="KW-0808">Transferase</keyword>
<accession>A0AAW0P2I1</accession>
<keyword evidence="9" id="KW-0695">RNA-directed DNA polymerase</keyword>
<evidence type="ECO:0000256" key="4">
    <source>
        <dbReference type="ARBA" id="ARBA00022679"/>
    </source>
</evidence>
<dbReference type="GO" id="GO:0003964">
    <property type="term" value="F:RNA-directed DNA polymerase activity"/>
    <property type="evidence" value="ECO:0007669"/>
    <property type="project" value="UniProtKB-KW"/>
</dbReference>
<dbReference type="FunFam" id="3.10.10.10:FF:000007">
    <property type="entry name" value="Retrovirus-related Pol polyprotein from transposon 17.6-like Protein"/>
    <property type="match status" value="1"/>
</dbReference>
<evidence type="ECO:0000256" key="11">
    <source>
        <dbReference type="SAM" id="MobiDB-lite"/>
    </source>
</evidence>
<dbReference type="SUPFAM" id="SSF56672">
    <property type="entry name" value="DNA/RNA polymerases"/>
    <property type="match status" value="1"/>
</dbReference>
<proteinExistence type="inferred from homology"/>
<evidence type="ECO:0000256" key="3">
    <source>
        <dbReference type="ARBA" id="ARBA00022670"/>
    </source>
</evidence>
<comment type="caution">
    <text evidence="13">The sequence shown here is derived from an EMBL/GenBank/DDBJ whole genome shotgun (WGS) entry which is preliminary data.</text>
</comment>
<dbReference type="Gene3D" id="3.10.20.370">
    <property type="match status" value="1"/>
</dbReference>
<dbReference type="EMBL" id="JBBPFD010000008">
    <property type="protein sequence ID" value="KAK7915620.1"/>
    <property type="molecule type" value="Genomic_DNA"/>
</dbReference>
<keyword evidence="6" id="KW-0540">Nuclease</keyword>
<feature type="domain" description="Reverse transcriptase" evidence="12">
    <location>
        <begin position="762"/>
        <end position="939"/>
    </location>
</feature>
<dbReference type="GO" id="GO:0004523">
    <property type="term" value="F:RNA-DNA hybrid ribonuclease activity"/>
    <property type="evidence" value="ECO:0007669"/>
    <property type="project" value="UniProtKB-EC"/>
</dbReference>
<dbReference type="EC" id="3.1.26.4" evidence="2"/>
<evidence type="ECO:0000256" key="8">
    <source>
        <dbReference type="ARBA" id="ARBA00022801"/>
    </source>
</evidence>
<keyword evidence="5" id="KW-0548">Nucleotidyltransferase</keyword>
<evidence type="ECO:0000313" key="14">
    <source>
        <dbReference type="Proteomes" id="UP001460270"/>
    </source>
</evidence>
<evidence type="ECO:0000256" key="7">
    <source>
        <dbReference type="ARBA" id="ARBA00022759"/>
    </source>
</evidence>
<feature type="region of interest" description="Disordered" evidence="11">
    <location>
        <begin position="1115"/>
        <end position="1143"/>
    </location>
</feature>
<dbReference type="GO" id="GO:0008233">
    <property type="term" value="F:peptidase activity"/>
    <property type="evidence" value="ECO:0007669"/>
    <property type="project" value="UniProtKB-KW"/>
</dbReference>
<dbReference type="Proteomes" id="UP001460270">
    <property type="component" value="Unassembled WGS sequence"/>
</dbReference>
<dbReference type="PANTHER" id="PTHR37984:SF5">
    <property type="entry name" value="PROTEIN NYNRIN-LIKE"/>
    <property type="match status" value="1"/>
</dbReference>
<evidence type="ECO:0000313" key="13">
    <source>
        <dbReference type="EMBL" id="KAK7915620.1"/>
    </source>
</evidence>
<dbReference type="CDD" id="cd01647">
    <property type="entry name" value="RT_LTR"/>
    <property type="match status" value="1"/>
</dbReference>
<dbReference type="Gene3D" id="3.30.70.270">
    <property type="match status" value="1"/>
</dbReference>